<feature type="region of interest" description="Disordered" evidence="6">
    <location>
        <begin position="91"/>
        <end position="119"/>
    </location>
</feature>
<organism evidence="9 10">
    <name type="scientific">Thermobifida alba</name>
    <name type="common">Thermomonospora alba</name>
    <dbReference type="NCBI Taxonomy" id="53522"/>
    <lineage>
        <taxon>Bacteria</taxon>
        <taxon>Bacillati</taxon>
        <taxon>Actinomycetota</taxon>
        <taxon>Actinomycetes</taxon>
        <taxon>Streptosporangiales</taxon>
        <taxon>Nocardiopsidaceae</taxon>
        <taxon>Thermobifida</taxon>
    </lineage>
</organism>
<evidence type="ECO:0000256" key="1">
    <source>
        <dbReference type="ARBA" id="ARBA00011900"/>
    </source>
</evidence>
<dbReference type="GO" id="GO:0008168">
    <property type="term" value="F:methyltransferase activity"/>
    <property type="evidence" value="ECO:0007669"/>
    <property type="project" value="UniProtKB-KW"/>
</dbReference>
<dbReference type="EC" id="2.1.1.72" evidence="1"/>
<dbReference type="InterPro" id="IPR050953">
    <property type="entry name" value="N4_N6_ade-DNA_methylase"/>
</dbReference>
<dbReference type="SUPFAM" id="SSF53335">
    <property type="entry name" value="S-adenosyl-L-methionine-dependent methyltransferases"/>
    <property type="match status" value="1"/>
</dbReference>
<accession>A0ABY4KWE6</accession>
<dbReference type="EMBL" id="CP051627">
    <property type="protein sequence ID" value="UPT19544.1"/>
    <property type="molecule type" value="Genomic_DNA"/>
</dbReference>
<feature type="domain" description="MmeI-like target recognition" evidence="8">
    <location>
        <begin position="1035"/>
        <end position="1216"/>
    </location>
</feature>
<dbReference type="Pfam" id="PF07669">
    <property type="entry name" value="Eco57I"/>
    <property type="match status" value="1"/>
</dbReference>
<dbReference type="Gene3D" id="3.40.50.150">
    <property type="entry name" value="Vaccinia Virus protein VP39"/>
    <property type="match status" value="2"/>
</dbReference>
<dbReference type="PRINTS" id="PR00507">
    <property type="entry name" value="N12N6MTFRASE"/>
</dbReference>
<comment type="catalytic activity">
    <reaction evidence="5">
        <text>a 2'-deoxyadenosine in DNA + S-adenosyl-L-methionine = an N(6)-methyl-2'-deoxyadenosine in DNA + S-adenosyl-L-homocysteine + H(+)</text>
        <dbReference type="Rhea" id="RHEA:15197"/>
        <dbReference type="Rhea" id="RHEA-COMP:12418"/>
        <dbReference type="Rhea" id="RHEA-COMP:12419"/>
        <dbReference type="ChEBI" id="CHEBI:15378"/>
        <dbReference type="ChEBI" id="CHEBI:57856"/>
        <dbReference type="ChEBI" id="CHEBI:59789"/>
        <dbReference type="ChEBI" id="CHEBI:90615"/>
        <dbReference type="ChEBI" id="CHEBI:90616"/>
        <dbReference type="EC" id="2.1.1.72"/>
    </reaction>
</comment>
<dbReference type="InterPro" id="IPR029063">
    <property type="entry name" value="SAM-dependent_MTases_sf"/>
</dbReference>
<evidence type="ECO:0000259" key="7">
    <source>
        <dbReference type="Pfam" id="PF07669"/>
    </source>
</evidence>
<evidence type="ECO:0000256" key="4">
    <source>
        <dbReference type="ARBA" id="ARBA00022691"/>
    </source>
</evidence>
<evidence type="ECO:0000313" key="10">
    <source>
        <dbReference type="Proteomes" id="UP000832041"/>
    </source>
</evidence>
<dbReference type="Proteomes" id="UP000832041">
    <property type="component" value="Chromosome"/>
</dbReference>
<dbReference type="RefSeq" id="WP_248591765.1">
    <property type="nucleotide sequence ID" value="NZ_BAABEB010000001.1"/>
</dbReference>
<dbReference type="PANTHER" id="PTHR33841:SF1">
    <property type="entry name" value="DNA METHYLTRANSFERASE A"/>
    <property type="match status" value="1"/>
</dbReference>
<evidence type="ECO:0000256" key="6">
    <source>
        <dbReference type="SAM" id="MobiDB-lite"/>
    </source>
</evidence>
<reference evidence="9 10" key="1">
    <citation type="submission" date="2020-04" db="EMBL/GenBank/DDBJ databases">
        <title>Thermobifida alba genome sequencing and assembly.</title>
        <authorList>
            <person name="Luzics S."/>
            <person name="Horvath B."/>
            <person name="Nagy I."/>
            <person name="Toth A."/>
            <person name="Nagy I."/>
            <person name="Kukolya J."/>
        </authorList>
    </citation>
    <scope>NUCLEOTIDE SEQUENCE [LARGE SCALE GENOMIC DNA]</scope>
    <source>
        <strain evidence="9 10">DSM 43795</strain>
    </source>
</reference>
<dbReference type="InterPro" id="IPR046820">
    <property type="entry name" value="MmeI_TRD"/>
</dbReference>
<protein>
    <recommendedName>
        <fullName evidence="1">site-specific DNA-methyltransferase (adenine-specific)</fullName>
        <ecNumber evidence="1">2.1.1.72</ecNumber>
    </recommendedName>
</protein>
<gene>
    <name evidence="9" type="ORF">FOF52_00005</name>
</gene>
<feature type="domain" description="Type II methyltransferase M.TaqI-like" evidence="7">
    <location>
        <begin position="648"/>
        <end position="935"/>
    </location>
</feature>
<sequence>MPPKRRGTRIPQQTPADQHAEWLRLVAPDGPFLSVDVLTQVFPHGLDSVDTDTRSRVRQAWGEVQADPDLLLPSWIDFVTEKLLGWKPRFFTEPTRSGPGPHPDRVLTGPGPSGQPEPRLHLYRLPWETDLTSARRDSPAPVERAAARCRSEGVPLALLTNGRLWALVHARPGEPTSTAVFDADLWLEEPVLLAAFVTLLAGNRVRLPEIERDGTNPTDSTAALFARTFAAQGSLTEKLGEQVRQAVELLVAEIARLDREADGALLAPVSERDIYRGALTVLMRIVFLLYAEEQRLLPGDDLYVEHYSVTRLYDQLKRDQDRHGEQIGDRRAAAWPRLIALFTGIYKGVEHPDLRMPAYGGEMFSPTRFPWLDGLRVTDRVVFQVLDALLMLRPRGRKGTPTRISYKGLGVEDIGHIYEGLLEFSCVRVDEPYVGLIGKREPELPLRELETQYSAGEEHFLAWLKEQTDATSKQLEKALAAVPTAEQSAALHAAGDSDADLADRVLPFWGLLRADLRSEPTVFPARSVLFTQVGERRKTGTHYTPRSLAEKVVEHTLAPLVHSPGPAEGAERAEWRVKPAEELLKLKVVDPAMGSGAFLVAACRYLADRVVEAWRRDGLPREIEEALGWDANFDDLTLFAKRRVAASCLYGVDRDDMAVELAKLSLWLETLEKNKPFSFLDHALRCGDSLVGLVSEEQLRAFHTDPERGRSLHANVIEIQNEIESVLAETADLRKQIEEIPDNDPSDIERKTDLLAKARRHSQRFRLAADAVIAAALAADRYTTVERWWEQGDRESKKLGWQAAYDDLLLNISADMRALLDERTHDSLVEERFRERIEDWLTGEREAPIKPLHWVLEFPEVMGNGGFDAVVGNPPFIGGQRLTGILGTDVREYLVVDIAGGKRGSADLCSYFLLRNLKLAPKGRTGIIATNTIAQGDTREVGLDQVVEQGWTIYRAVKSQKWQGSANVHVSLVWAGHAGEQEKAVLNDDPVRAITSSLDPASRVVEERKKQKKRWQPWRLVANEDQAFIGTYVLGEGFILEPEEAEALIERDPRNRDVLFPYLNGKDLNTRPDCSPSRWVINFGTMTEDEAREYPEPFAIVERDVKPQRMAQKDDYGRKYWWQFLRTRPEMQEAISGLDRVLVITLVSPLVMPAFVLAGQVFAHKLAVFATSKTSHFSVLSSAFHYHWAWARSSTMKADLNYSPSDVYETFPHPKLTTKVTETGELLDSFRRPLMLSRQLGLTKLYNLVHDPDYSDSDIDRLREIHVEIDEAVKEAYGWHDLDLGHGHHETPQGTRWTISPAARVEVLDRLLELNFARHDEEVRKGLYPSRKRKGAAKKKRKPAATPQPSIDGAMFPPDNALF</sequence>
<evidence type="ECO:0000256" key="5">
    <source>
        <dbReference type="ARBA" id="ARBA00047942"/>
    </source>
</evidence>
<dbReference type="InterPro" id="IPR002052">
    <property type="entry name" value="DNA_methylase_N6_adenine_CS"/>
</dbReference>
<feature type="region of interest" description="Disordered" evidence="6">
    <location>
        <begin position="1325"/>
        <end position="1363"/>
    </location>
</feature>
<keyword evidence="3" id="KW-0808">Transferase</keyword>
<dbReference type="PROSITE" id="PS00092">
    <property type="entry name" value="N6_MTASE"/>
    <property type="match status" value="1"/>
</dbReference>
<keyword evidence="4" id="KW-0949">S-adenosyl-L-methionine</keyword>
<evidence type="ECO:0000259" key="8">
    <source>
        <dbReference type="Pfam" id="PF20466"/>
    </source>
</evidence>
<evidence type="ECO:0000256" key="3">
    <source>
        <dbReference type="ARBA" id="ARBA00022679"/>
    </source>
</evidence>
<evidence type="ECO:0000313" key="9">
    <source>
        <dbReference type="EMBL" id="UPT19544.1"/>
    </source>
</evidence>
<dbReference type="PANTHER" id="PTHR33841">
    <property type="entry name" value="DNA METHYLTRANSFERASE YEEA-RELATED"/>
    <property type="match status" value="1"/>
</dbReference>
<feature type="compositionally biased region" description="Basic residues" evidence="6">
    <location>
        <begin position="1330"/>
        <end position="1343"/>
    </location>
</feature>
<dbReference type="GO" id="GO:0032259">
    <property type="term" value="P:methylation"/>
    <property type="evidence" value="ECO:0007669"/>
    <property type="project" value="UniProtKB-KW"/>
</dbReference>
<evidence type="ECO:0000256" key="2">
    <source>
        <dbReference type="ARBA" id="ARBA00022603"/>
    </source>
</evidence>
<dbReference type="InterPro" id="IPR011639">
    <property type="entry name" value="MethylTrfase_TaqI-like_dom"/>
</dbReference>
<proteinExistence type="predicted"/>
<dbReference type="Pfam" id="PF20466">
    <property type="entry name" value="MmeI_TRD"/>
    <property type="match status" value="1"/>
</dbReference>
<keyword evidence="10" id="KW-1185">Reference proteome</keyword>
<name>A0ABY4KWE6_THEAE</name>
<keyword evidence="2 9" id="KW-0489">Methyltransferase</keyword>